<proteinExistence type="predicted"/>
<sequence>TAGNQPGVWIKDCFFRLGRASAGDTIVITFPLSRYRTTEHAVGQQFEVQWQGDDVIHISPEGSYHPLYNHRKIHDKAPMREGDYRRPDTELVW</sequence>
<keyword evidence="2" id="KW-1185">Reference proteome</keyword>
<gene>
    <name evidence="1" type="ORF">K0U00_44840</name>
</gene>
<comment type="caution">
    <text evidence="1">The sequence shown here is derived from an EMBL/GenBank/DDBJ whole genome shotgun (WGS) entry which is preliminary data.</text>
</comment>
<evidence type="ECO:0000313" key="2">
    <source>
        <dbReference type="Proteomes" id="UP001519887"/>
    </source>
</evidence>
<name>A0ABS7CKZ1_9BACL</name>
<evidence type="ECO:0008006" key="3">
    <source>
        <dbReference type="Google" id="ProtNLM"/>
    </source>
</evidence>
<dbReference type="Proteomes" id="UP001519887">
    <property type="component" value="Unassembled WGS sequence"/>
</dbReference>
<accession>A0ABS7CKZ1</accession>
<feature type="non-terminal residue" evidence="1">
    <location>
        <position position="1"/>
    </location>
</feature>
<organism evidence="1 2">
    <name type="scientific">Paenibacillus sepulcri</name>
    <dbReference type="NCBI Taxonomy" id="359917"/>
    <lineage>
        <taxon>Bacteria</taxon>
        <taxon>Bacillati</taxon>
        <taxon>Bacillota</taxon>
        <taxon>Bacilli</taxon>
        <taxon>Bacillales</taxon>
        <taxon>Paenibacillaceae</taxon>
        <taxon>Paenibacillus</taxon>
    </lineage>
</organism>
<protein>
    <recommendedName>
        <fullName evidence="3">Transposase</fullName>
    </recommendedName>
</protein>
<evidence type="ECO:0000313" key="1">
    <source>
        <dbReference type="EMBL" id="MBW7461206.1"/>
    </source>
</evidence>
<dbReference type="EMBL" id="JAHZIK010002768">
    <property type="protein sequence ID" value="MBW7461206.1"/>
    <property type="molecule type" value="Genomic_DNA"/>
</dbReference>
<reference evidence="1 2" key="1">
    <citation type="submission" date="2021-07" db="EMBL/GenBank/DDBJ databases">
        <title>Paenibacillus radiodurans sp. nov., isolated from the southeastern edge of Tengger Desert.</title>
        <authorList>
            <person name="Zhang G."/>
        </authorList>
    </citation>
    <scope>NUCLEOTIDE SEQUENCE [LARGE SCALE GENOMIC DNA]</scope>
    <source>
        <strain evidence="1 2">CCM 7311</strain>
    </source>
</reference>